<dbReference type="PANTHER" id="PTHR33606">
    <property type="entry name" value="PROTEIN YCII"/>
    <property type="match status" value="1"/>
</dbReference>
<accession>A0A136J0R4</accession>
<gene>
    <name evidence="2" type="ORF">Micbo1qcDRAFT_67229</name>
</gene>
<organism evidence="2 3">
    <name type="scientific">Microdochium bolleyi</name>
    <dbReference type="NCBI Taxonomy" id="196109"/>
    <lineage>
        <taxon>Eukaryota</taxon>
        <taxon>Fungi</taxon>
        <taxon>Dikarya</taxon>
        <taxon>Ascomycota</taxon>
        <taxon>Pezizomycotina</taxon>
        <taxon>Sordariomycetes</taxon>
        <taxon>Xylariomycetidae</taxon>
        <taxon>Xylariales</taxon>
        <taxon>Microdochiaceae</taxon>
        <taxon>Microdochium</taxon>
    </lineage>
</organism>
<sequence>MALRLRHFATALQRPSASPISSSTVARTSTYFRRTMASSNVPTPAPGKFEWLVVVPDKPGMKAKRLEVRPQHFAGLAKHLEAGAMKTGGAYFHTKPDNDDPTTWDFAGSTIVIEAASKEEIVEMLNADIYASSGVWDVENAQILPAKFAFRKL</sequence>
<evidence type="ECO:0000259" key="1">
    <source>
        <dbReference type="Pfam" id="PF03795"/>
    </source>
</evidence>
<dbReference type="OrthoDB" id="5519740at2759"/>
<dbReference type="InterPro" id="IPR011008">
    <property type="entry name" value="Dimeric_a/b-barrel"/>
</dbReference>
<dbReference type="Pfam" id="PF03795">
    <property type="entry name" value="YCII"/>
    <property type="match status" value="1"/>
</dbReference>
<dbReference type="Proteomes" id="UP000070501">
    <property type="component" value="Unassembled WGS sequence"/>
</dbReference>
<dbReference type="Gene3D" id="3.30.70.1060">
    <property type="entry name" value="Dimeric alpha+beta barrel"/>
    <property type="match status" value="1"/>
</dbReference>
<evidence type="ECO:0000313" key="2">
    <source>
        <dbReference type="EMBL" id="KXJ90811.1"/>
    </source>
</evidence>
<keyword evidence="3" id="KW-1185">Reference proteome</keyword>
<dbReference type="STRING" id="196109.A0A136J0R4"/>
<protein>
    <recommendedName>
        <fullName evidence="1">YCII-related domain-containing protein</fullName>
    </recommendedName>
</protein>
<dbReference type="InterPro" id="IPR005545">
    <property type="entry name" value="YCII"/>
</dbReference>
<feature type="domain" description="YCII-related" evidence="1">
    <location>
        <begin position="51"/>
        <end position="137"/>
    </location>
</feature>
<dbReference type="InParanoid" id="A0A136J0R4"/>
<dbReference type="EMBL" id="KQ964251">
    <property type="protein sequence ID" value="KXJ90811.1"/>
    <property type="molecule type" value="Genomic_DNA"/>
</dbReference>
<dbReference type="SUPFAM" id="SSF54909">
    <property type="entry name" value="Dimeric alpha+beta barrel"/>
    <property type="match status" value="1"/>
</dbReference>
<reference evidence="3" key="1">
    <citation type="submission" date="2016-02" db="EMBL/GenBank/DDBJ databases">
        <title>Draft genome sequence of Microdochium bolleyi, a fungal endophyte of beachgrass.</title>
        <authorList>
            <consortium name="DOE Joint Genome Institute"/>
            <person name="David A.S."/>
            <person name="May G."/>
            <person name="Haridas S."/>
            <person name="Lim J."/>
            <person name="Wang M."/>
            <person name="Labutti K."/>
            <person name="Lipzen A."/>
            <person name="Barry K."/>
            <person name="Grigoriev I.V."/>
        </authorList>
    </citation>
    <scope>NUCLEOTIDE SEQUENCE [LARGE SCALE GENOMIC DNA]</scope>
    <source>
        <strain evidence="3">J235TASD1</strain>
    </source>
</reference>
<dbReference type="PANTHER" id="PTHR33606:SF3">
    <property type="entry name" value="PROTEIN YCII"/>
    <property type="match status" value="1"/>
</dbReference>
<dbReference type="InterPro" id="IPR051807">
    <property type="entry name" value="Sec-metab_biosynth-assoc"/>
</dbReference>
<dbReference type="AlphaFoldDB" id="A0A136J0R4"/>
<evidence type="ECO:0000313" key="3">
    <source>
        <dbReference type="Proteomes" id="UP000070501"/>
    </source>
</evidence>
<proteinExistence type="predicted"/>
<name>A0A136J0R4_9PEZI</name>